<evidence type="ECO:0000313" key="3">
    <source>
        <dbReference type="Proteomes" id="UP000635565"/>
    </source>
</evidence>
<organism evidence="2 3">
    <name type="scientific">Dictyobacter formicarum</name>
    <dbReference type="NCBI Taxonomy" id="2778368"/>
    <lineage>
        <taxon>Bacteria</taxon>
        <taxon>Bacillati</taxon>
        <taxon>Chloroflexota</taxon>
        <taxon>Ktedonobacteria</taxon>
        <taxon>Ktedonobacterales</taxon>
        <taxon>Dictyobacteraceae</taxon>
        <taxon>Dictyobacter</taxon>
    </lineage>
</organism>
<protein>
    <submittedName>
        <fullName evidence="2">Uncharacterized protein</fullName>
    </submittedName>
</protein>
<comment type="caution">
    <text evidence="2">The sequence shown here is derived from an EMBL/GenBank/DDBJ whole genome shotgun (WGS) entry which is preliminary data.</text>
</comment>
<accession>A0ABQ3VS86</accession>
<proteinExistence type="predicted"/>
<gene>
    <name evidence="2" type="ORF">KSZ_59820</name>
</gene>
<feature type="region of interest" description="Disordered" evidence="1">
    <location>
        <begin position="100"/>
        <end position="124"/>
    </location>
</feature>
<name>A0ABQ3VS86_9CHLR</name>
<evidence type="ECO:0000313" key="2">
    <source>
        <dbReference type="EMBL" id="GHO87976.1"/>
    </source>
</evidence>
<evidence type="ECO:0000256" key="1">
    <source>
        <dbReference type="SAM" id="MobiDB-lite"/>
    </source>
</evidence>
<dbReference type="EMBL" id="BNJJ01000020">
    <property type="protein sequence ID" value="GHO87976.1"/>
    <property type="molecule type" value="Genomic_DNA"/>
</dbReference>
<feature type="compositionally biased region" description="Basic residues" evidence="1">
    <location>
        <begin position="109"/>
        <end position="118"/>
    </location>
</feature>
<reference evidence="2 3" key="1">
    <citation type="journal article" date="2021" name="Int. J. Syst. Evol. Microbiol.">
        <title>Reticulibacter mediterranei gen. nov., sp. nov., within the new family Reticulibacteraceae fam. nov., and Ktedonospora formicarum gen. nov., sp. nov., Ktedonobacter robiniae sp. nov., Dictyobacter formicarum sp. nov. and Dictyobacter arantiisoli sp. nov., belonging to the class Ktedonobacteria.</title>
        <authorList>
            <person name="Yabe S."/>
            <person name="Zheng Y."/>
            <person name="Wang C.M."/>
            <person name="Sakai Y."/>
            <person name="Abe K."/>
            <person name="Yokota A."/>
            <person name="Donadio S."/>
            <person name="Cavaletti L."/>
            <person name="Monciardini P."/>
        </authorList>
    </citation>
    <scope>NUCLEOTIDE SEQUENCE [LARGE SCALE GENOMIC DNA]</scope>
    <source>
        <strain evidence="2 3">SOSP1-9</strain>
    </source>
</reference>
<keyword evidence="3" id="KW-1185">Reference proteome</keyword>
<dbReference type="RefSeq" id="WP_201365502.1">
    <property type="nucleotide sequence ID" value="NZ_BNJJ01000020.1"/>
</dbReference>
<sequence>MSSSFDELYRNILNTVFLERARQQLEQGVDGLACADAYADQGKPDFALAHLLLVDAPDEMKRDIFARAYERRAELTDEKAEAFDKQFHRPFPLVKLEAQKDRMSAQQVRQKKRIRRGAKSLTVN</sequence>
<dbReference type="Proteomes" id="UP000635565">
    <property type="component" value="Unassembled WGS sequence"/>
</dbReference>